<dbReference type="Proteomes" id="UP000037425">
    <property type="component" value="Unassembled WGS sequence"/>
</dbReference>
<dbReference type="EMBL" id="LGAP01000020">
    <property type="protein sequence ID" value="KOF15341.1"/>
    <property type="molecule type" value="Genomic_DNA"/>
</dbReference>
<feature type="domain" description="Thiamine pyrophosphate enzyme TPP-binding" evidence="1">
    <location>
        <begin position="18"/>
        <end position="71"/>
    </location>
</feature>
<organism evidence="2 3">
    <name type="scientific">Ensifer adhaerens</name>
    <name type="common">Sinorhizobium morelense</name>
    <dbReference type="NCBI Taxonomy" id="106592"/>
    <lineage>
        <taxon>Bacteria</taxon>
        <taxon>Pseudomonadati</taxon>
        <taxon>Pseudomonadota</taxon>
        <taxon>Alphaproteobacteria</taxon>
        <taxon>Hyphomicrobiales</taxon>
        <taxon>Rhizobiaceae</taxon>
        <taxon>Sinorhizobium/Ensifer group</taxon>
        <taxon>Ensifer</taxon>
    </lineage>
</organism>
<dbReference type="GO" id="GO:0003824">
    <property type="term" value="F:catalytic activity"/>
    <property type="evidence" value="ECO:0007669"/>
    <property type="project" value="InterPro"/>
</dbReference>
<accession>A0A0L8BKY7</accession>
<proteinExistence type="predicted"/>
<gene>
    <name evidence="2" type="ORF">AC244_23820</name>
</gene>
<sequence>MTHELALLAAGMIPTSGAIAYPDRKVFNLQADGSAMYTVQGLWTQARGTLDVVTIIFSNRCYAVLHAEMRNVGVEVIGENARRMLDLDVRLGLDCTRHGG</sequence>
<dbReference type="GO" id="GO:0030976">
    <property type="term" value="F:thiamine pyrophosphate binding"/>
    <property type="evidence" value="ECO:0007669"/>
    <property type="project" value="InterPro"/>
</dbReference>
<dbReference type="Pfam" id="PF02775">
    <property type="entry name" value="TPP_enzyme_C"/>
    <property type="match status" value="1"/>
</dbReference>
<evidence type="ECO:0000313" key="3">
    <source>
        <dbReference type="Proteomes" id="UP000037425"/>
    </source>
</evidence>
<protein>
    <recommendedName>
        <fullName evidence="1">Thiamine pyrophosphate enzyme TPP-binding domain-containing protein</fullName>
    </recommendedName>
</protein>
<dbReference type="Gene3D" id="3.40.50.970">
    <property type="match status" value="1"/>
</dbReference>
<evidence type="ECO:0000259" key="1">
    <source>
        <dbReference type="Pfam" id="PF02775"/>
    </source>
</evidence>
<evidence type="ECO:0000313" key="2">
    <source>
        <dbReference type="EMBL" id="KOF15341.1"/>
    </source>
</evidence>
<dbReference type="InterPro" id="IPR029061">
    <property type="entry name" value="THDP-binding"/>
</dbReference>
<dbReference type="GO" id="GO:0044281">
    <property type="term" value="P:small molecule metabolic process"/>
    <property type="evidence" value="ECO:0007669"/>
    <property type="project" value="UniProtKB-ARBA"/>
</dbReference>
<comment type="caution">
    <text evidence="2">The sequence shown here is derived from an EMBL/GenBank/DDBJ whole genome shotgun (WGS) entry which is preliminary data.</text>
</comment>
<dbReference type="AlphaFoldDB" id="A0A0L8BKY7"/>
<dbReference type="PATRIC" id="fig|106592.7.peg.3491"/>
<dbReference type="SUPFAM" id="SSF52518">
    <property type="entry name" value="Thiamin diphosphate-binding fold (THDP-binding)"/>
    <property type="match status" value="1"/>
</dbReference>
<dbReference type="InterPro" id="IPR011766">
    <property type="entry name" value="TPP_enzyme_TPP-bd"/>
</dbReference>
<name>A0A0L8BKY7_ENSAD</name>
<reference evidence="3" key="1">
    <citation type="submission" date="2015-07" db="EMBL/GenBank/DDBJ databases">
        <title>Whole genome sequence of an Ensifer adhaerens strain isolated from a cave pool in the Wind Cave National Park.</title>
        <authorList>
            <person name="Eng W.W.H."/>
            <person name="Gan H.M."/>
            <person name="Barton H.A."/>
            <person name="Savka M.A."/>
        </authorList>
    </citation>
    <scope>NUCLEOTIDE SEQUENCE [LARGE SCALE GENOMIC DNA]</scope>
    <source>
        <strain evidence="3">SD006</strain>
    </source>
</reference>